<sequence>MAHVNTATVQGIEGNLVEVTKTSTHRDYVKVSIIENPLTGEQQVLSWHLTEAAANKYIASNEARKIRDYKHEGWTLKVLPVVNTLTGKDAPKTEAKTPAPKAQESKSPEGDGCKCGCGVQVTGKSAYRPGHDAKHVSNLVRATKEANTEQQGRIAGIASQTLSQPLFLKYMRAVGK</sequence>
<protein>
    <submittedName>
        <fullName evidence="2">Uncharacterized protein</fullName>
    </submittedName>
</protein>
<keyword evidence="3" id="KW-1185">Reference proteome</keyword>
<evidence type="ECO:0000256" key="1">
    <source>
        <dbReference type="SAM" id="MobiDB-lite"/>
    </source>
</evidence>
<organism evidence="2 3">
    <name type="scientific">Arthrobacter phage Urla</name>
    <dbReference type="NCBI Taxonomy" id="2047867"/>
    <lineage>
        <taxon>Viruses</taxon>
        <taxon>Duplodnaviria</taxon>
        <taxon>Heunggongvirae</taxon>
        <taxon>Uroviricota</taxon>
        <taxon>Caudoviricetes</taxon>
        <taxon>Korravirus</taxon>
        <taxon>Korravirus urla</taxon>
    </lineage>
</organism>
<accession>A0A2H4P985</accession>
<evidence type="ECO:0000313" key="3">
    <source>
        <dbReference type="Proteomes" id="UP000240532"/>
    </source>
</evidence>
<dbReference type="EMBL" id="MG198779">
    <property type="protein sequence ID" value="ATW58768.1"/>
    <property type="molecule type" value="Genomic_DNA"/>
</dbReference>
<feature type="region of interest" description="Disordered" evidence="1">
    <location>
        <begin position="88"/>
        <end position="111"/>
    </location>
</feature>
<proteinExistence type="predicted"/>
<name>A0A2H4P985_9CAUD</name>
<evidence type="ECO:0000313" key="2">
    <source>
        <dbReference type="EMBL" id="ATW58768.1"/>
    </source>
</evidence>
<reference evidence="2 3" key="1">
    <citation type="submission" date="2017-10" db="EMBL/GenBank/DDBJ databases">
        <authorList>
            <person name="Wallace C.M."/>
            <person name="Araujo I.V."/>
            <person name="Knowles D.M."/>
            <person name="Gentleman M.R."/>
            <person name="Carpenter B.S."/>
            <person name="Collins S.F."/>
            <person name="O'Neill W.B."/>
            <person name="Benjamin L.P."/>
            <person name="Glaser A.E."/>
            <person name="Habdas M.E."/>
            <person name="Crisci M.K."/>
            <person name="Schulingkamp K.E."/>
            <person name="Hartwell M.C."/>
            <person name="Williams K.C."/>
            <person name="Lee-Soety J.Y."/>
            <person name="Stoner T.H."/>
            <person name="Garlena R.A."/>
            <person name="Russell D.A."/>
            <person name="Pope W.H."/>
            <person name="Jacobs-Sera D."/>
            <person name="Hatfull G.F."/>
        </authorList>
    </citation>
    <scope>NUCLEOTIDE SEQUENCE [LARGE SCALE GENOMIC DNA]</scope>
</reference>
<gene>
    <name evidence="2" type="ORF">PHIRE_URLA_54</name>
</gene>
<dbReference type="Proteomes" id="UP000240532">
    <property type="component" value="Segment"/>
</dbReference>